<reference evidence="1" key="1">
    <citation type="submission" date="2014-12" db="EMBL/GenBank/DDBJ databases">
        <title>Insight into the proteome of Arion vulgaris.</title>
        <authorList>
            <person name="Aradska J."/>
            <person name="Bulat T."/>
            <person name="Smidak R."/>
            <person name="Sarate P."/>
            <person name="Gangsoo J."/>
            <person name="Sialana F."/>
            <person name="Bilban M."/>
            <person name="Lubec G."/>
        </authorList>
    </citation>
    <scope>NUCLEOTIDE SEQUENCE</scope>
    <source>
        <tissue evidence="1">Skin</tissue>
    </source>
</reference>
<dbReference type="EMBL" id="HACG01003872">
    <property type="protein sequence ID" value="CEK50737.1"/>
    <property type="molecule type" value="Transcribed_RNA"/>
</dbReference>
<dbReference type="AlphaFoldDB" id="A0A0B6Y346"/>
<name>A0A0B6Y346_9EUPU</name>
<gene>
    <name evidence="1" type="primary">ORF11551</name>
</gene>
<evidence type="ECO:0000313" key="1">
    <source>
        <dbReference type="EMBL" id="CEK50737.1"/>
    </source>
</evidence>
<protein>
    <submittedName>
        <fullName evidence="1">Uncharacterized protein</fullName>
    </submittedName>
</protein>
<feature type="non-terminal residue" evidence="1">
    <location>
        <position position="1"/>
    </location>
</feature>
<accession>A0A0B6Y346</accession>
<proteinExistence type="predicted"/>
<sequence>YIVLLQSSPELVYVDVSSGESTVWFQVFSGHETNPLWIINLADNSGFINT</sequence>
<organism evidence="1">
    <name type="scientific">Arion vulgaris</name>
    <dbReference type="NCBI Taxonomy" id="1028688"/>
    <lineage>
        <taxon>Eukaryota</taxon>
        <taxon>Metazoa</taxon>
        <taxon>Spiralia</taxon>
        <taxon>Lophotrochozoa</taxon>
        <taxon>Mollusca</taxon>
        <taxon>Gastropoda</taxon>
        <taxon>Heterobranchia</taxon>
        <taxon>Euthyneura</taxon>
        <taxon>Panpulmonata</taxon>
        <taxon>Eupulmonata</taxon>
        <taxon>Stylommatophora</taxon>
        <taxon>Helicina</taxon>
        <taxon>Arionoidea</taxon>
        <taxon>Arionidae</taxon>
        <taxon>Arion</taxon>
    </lineage>
</organism>